<dbReference type="AlphaFoldDB" id="A0A127QE30"/>
<protein>
    <submittedName>
        <fullName evidence="1">Uncharacterized protein</fullName>
    </submittedName>
</protein>
<gene>
    <name evidence="1" type="ORF">CAter282_0468</name>
</gene>
<proteinExistence type="predicted"/>
<sequence length="38" mass="4216">MPEPALFAADRFTSRYYFLEIVQSIAGYSAPAMAVCLD</sequence>
<evidence type="ECO:0000313" key="2">
    <source>
        <dbReference type="Proteomes" id="UP000071778"/>
    </source>
</evidence>
<accession>A0A127QE30</accession>
<evidence type="ECO:0000313" key="1">
    <source>
        <dbReference type="EMBL" id="AMP08284.1"/>
    </source>
</evidence>
<organism evidence="1 2">
    <name type="scientific">Collimonas arenae</name>
    <dbReference type="NCBI Taxonomy" id="279058"/>
    <lineage>
        <taxon>Bacteria</taxon>
        <taxon>Pseudomonadati</taxon>
        <taxon>Pseudomonadota</taxon>
        <taxon>Betaproteobacteria</taxon>
        <taxon>Burkholderiales</taxon>
        <taxon>Oxalobacteraceae</taxon>
        <taxon>Collimonas</taxon>
    </lineage>
</organism>
<keyword evidence="2" id="KW-1185">Reference proteome</keyword>
<dbReference type="EMBL" id="CP013235">
    <property type="protein sequence ID" value="AMP08284.1"/>
    <property type="molecule type" value="Genomic_DNA"/>
</dbReference>
<dbReference type="Proteomes" id="UP000071778">
    <property type="component" value="Chromosome"/>
</dbReference>
<dbReference type="PATRIC" id="fig|279058.18.peg.473"/>
<reference evidence="1 2" key="1">
    <citation type="submission" date="2015-11" db="EMBL/GenBank/DDBJ databases">
        <title>Exploring the genomic traits of fungus-feeding bacterial genus Collimonas.</title>
        <authorList>
            <person name="Song C."/>
            <person name="Schmidt R."/>
            <person name="de Jager V."/>
            <person name="Krzyzanowska D."/>
            <person name="Jongedijk E."/>
            <person name="Cankar K."/>
            <person name="Beekwilder J."/>
            <person name="van Veen A."/>
            <person name="de Boer W."/>
            <person name="van Veen J.A."/>
            <person name="Garbeva P."/>
        </authorList>
    </citation>
    <scope>NUCLEOTIDE SEQUENCE [LARGE SCALE GENOMIC DNA]</scope>
    <source>
        <strain evidence="1 2">Ter282</strain>
    </source>
</reference>
<name>A0A127QE30_9BURK</name>